<reference evidence="2" key="1">
    <citation type="submission" date="2019-10" db="EMBL/GenBank/DDBJ databases">
        <authorList>
            <consortium name="DOE Joint Genome Institute"/>
            <person name="Kuo A."/>
            <person name="Miyauchi S."/>
            <person name="Kiss E."/>
            <person name="Drula E."/>
            <person name="Kohler A."/>
            <person name="Sanchez-Garcia M."/>
            <person name="Andreopoulos B."/>
            <person name="Barry K.W."/>
            <person name="Bonito G."/>
            <person name="Buee M."/>
            <person name="Carver A."/>
            <person name="Chen C."/>
            <person name="Cichocki N."/>
            <person name="Clum A."/>
            <person name="Culley D."/>
            <person name="Crous P.W."/>
            <person name="Fauchery L."/>
            <person name="Girlanda M."/>
            <person name="Hayes R."/>
            <person name="Keri Z."/>
            <person name="LaButti K."/>
            <person name="Lipzen A."/>
            <person name="Lombard V."/>
            <person name="Magnuson J."/>
            <person name="Maillard F."/>
            <person name="Morin E."/>
            <person name="Murat C."/>
            <person name="Nolan M."/>
            <person name="Ohm R."/>
            <person name="Pangilinan J."/>
            <person name="Pereira M."/>
            <person name="Perotto S."/>
            <person name="Peter M."/>
            <person name="Riley R."/>
            <person name="Sitrit Y."/>
            <person name="Stielow B."/>
            <person name="Szollosi G."/>
            <person name="Zifcakova L."/>
            <person name="Stursova M."/>
            <person name="Spatafora J.W."/>
            <person name="Tedersoo L."/>
            <person name="Vaario L.-M."/>
            <person name="Yamada A."/>
            <person name="Yan M."/>
            <person name="Wang P."/>
            <person name="Xu J."/>
            <person name="Bruns T."/>
            <person name="Baldrian P."/>
            <person name="Vilgalys R."/>
            <person name="Henrissat B."/>
            <person name="Grigoriev I.V."/>
            <person name="Hibbett D."/>
            <person name="Nagy L.G."/>
            <person name="Martin F.M."/>
        </authorList>
    </citation>
    <scope>NUCLEOTIDE SEQUENCE</scope>
    <source>
        <strain evidence="2">BED1</strain>
    </source>
</reference>
<evidence type="ECO:0000313" key="3">
    <source>
        <dbReference type="Proteomes" id="UP001194468"/>
    </source>
</evidence>
<proteinExistence type="predicted"/>
<evidence type="ECO:0000313" key="2">
    <source>
        <dbReference type="EMBL" id="KAF8437988.1"/>
    </source>
</evidence>
<dbReference type="Proteomes" id="UP001194468">
    <property type="component" value="Unassembled WGS sequence"/>
</dbReference>
<feature type="compositionally biased region" description="Low complexity" evidence="1">
    <location>
        <begin position="122"/>
        <end position="132"/>
    </location>
</feature>
<gene>
    <name evidence="2" type="ORF">L210DRAFT_3505078</name>
</gene>
<feature type="compositionally biased region" description="Low complexity" evidence="1">
    <location>
        <begin position="175"/>
        <end position="193"/>
    </location>
</feature>
<organism evidence="2 3">
    <name type="scientific">Boletus edulis BED1</name>
    <dbReference type="NCBI Taxonomy" id="1328754"/>
    <lineage>
        <taxon>Eukaryota</taxon>
        <taxon>Fungi</taxon>
        <taxon>Dikarya</taxon>
        <taxon>Basidiomycota</taxon>
        <taxon>Agaricomycotina</taxon>
        <taxon>Agaricomycetes</taxon>
        <taxon>Agaricomycetidae</taxon>
        <taxon>Boletales</taxon>
        <taxon>Boletineae</taxon>
        <taxon>Boletaceae</taxon>
        <taxon>Boletoideae</taxon>
        <taxon>Boletus</taxon>
    </lineage>
</organism>
<feature type="region of interest" description="Disordered" evidence="1">
    <location>
        <begin position="289"/>
        <end position="383"/>
    </location>
</feature>
<feature type="compositionally biased region" description="Basic and acidic residues" evidence="1">
    <location>
        <begin position="17"/>
        <end position="28"/>
    </location>
</feature>
<comment type="caution">
    <text evidence="2">The sequence shown here is derived from an EMBL/GenBank/DDBJ whole genome shotgun (WGS) entry which is preliminary data.</text>
</comment>
<keyword evidence="3" id="KW-1185">Reference proteome</keyword>
<sequence>MSLDHFPLFAERRFHNTDRSSYPAHDHLLPSTSSWPYPSRPSPDAQPTYSHQMPSSWNATQYSAWSTPSVTYSSPPPPSPPPYVALNPTYRHSAFTLFHQTDYPQSSSRPLVNSIHPSIASSLSQTASSTRSVHNTLSSMTTNPKYDSHTWGDGLYTIDDPETASNSERPASSVATSPSARASSISSSTSFPPVKVEPEDSVASDCFVMEFSASTPAAQASSSLAPPTEVPLRATQASKAMRKMMGVFRLNPFSMHESGAQPTTTWTGEEAGPLEEEPQMFEFQLDLPGYDRASSDPVQPQPTSSNRPDGDFDDTGNWAECNESLQYPPTSHPAWLGNDSPASYTLPSLRPYSPHPSLHSPSPSVVSQRRTPSDHHSSDYASPYTLPVPSSCATSIDNLPPISTMARRWTNTTNLQHPFMI</sequence>
<feature type="compositionally biased region" description="Polar residues" evidence="1">
    <location>
        <begin position="296"/>
        <end position="307"/>
    </location>
</feature>
<feature type="region of interest" description="Disordered" evidence="1">
    <location>
        <begin position="122"/>
        <end position="197"/>
    </location>
</feature>
<evidence type="ECO:0000256" key="1">
    <source>
        <dbReference type="SAM" id="MobiDB-lite"/>
    </source>
</evidence>
<feature type="compositionally biased region" description="Low complexity" evidence="1">
    <location>
        <begin position="346"/>
        <end position="364"/>
    </location>
</feature>
<name>A0AAD4BRC4_BOLED</name>
<protein>
    <submittedName>
        <fullName evidence="2">Uncharacterized protein</fullName>
    </submittedName>
</protein>
<accession>A0AAD4BRC4</accession>
<dbReference type="EMBL" id="WHUW01000017">
    <property type="protein sequence ID" value="KAF8437988.1"/>
    <property type="molecule type" value="Genomic_DNA"/>
</dbReference>
<feature type="compositionally biased region" description="Polar residues" evidence="1">
    <location>
        <begin position="163"/>
        <end position="174"/>
    </location>
</feature>
<feature type="compositionally biased region" description="Polar residues" evidence="1">
    <location>
        <begin position="133"/>
        <end position="145"/>
    </location>
</feature>
<reference evidence="2" key="2">
    <citation type="journal article" date="2020" name="Nat. Commun.">
        <title>Large-scale genome sequencing of mycorrhizal fungi provides insights into the early evolution of symbiotic traits.</title>
        <authorList>
            <person name="Miyauchi S."/>
            <person name="Kiss E."/>
            <person name="Kuo A."/>
            <person name="Drula E."/>
            <person name="Kohler A."/>
            <person name="Sanchez-Garcia M."/>
            <person name="Morin E."/>
            <person name="Andreopoulos B."/>
            <person name="Barry K.W."/>
            <person name="Bonito G."/>
            <person name="Buee M."/>
            <person name="Carver A."/>
            <person name="Chen C."/>
            <person name="Cichocki N."/>
            <person name="Clum A."/>
            <person name="Culley D."/>
            <person name="Crous P.W."/>
            <person name="Fauchery L."/>
            <person name="Girlanda M."/>
            <person name="Hayes R.D."/>
            <person name="Keri Z."/>
            <person name="LaButti K."/>
            <person name="Lipzen A."/>
            <person name="Lombard V."/>
            <person name="Magnuson J."/>
            <person name="Maillard F."/>
            <person name="Murat C."/>
            <person name="Nolan M."/>
            <person name="Ohm R.A."/>
            <person name="Pangilinan J."/>
            <person name="Pereira M.F."/>
            <person name="Perotto S."/>
            <person name="Peter M."/>
            <person name="Pfister S."/>
            <person name="Riley R."/>
            <person name="Sitrit Y."/>
            <person name="Stielow J.B."/>
            <person name="Szollosi G."/>
            <person name="Zifcakova L."/>
            <person name="Stursova M."/>
            <person name="Spatafora J.W."/>
            <person name="Tedersoo L."/>
            <person name="Vaario L.M."/>
            <person name="Yamada A."/>
            <person name="Yan M."/>
            <person name="Wang P."/>
            <person name="Xu J."/>
            <person name="Bruns T."/>
            <person name="Baldrian P."/>
            <person name="Vilgalys R."/>
            <person name="Dunand C."/>
            <person name="Henrissat B."/>
            <person name="Grigoriev I.V."/>
            <person name="Hibbett D."/>
            <person name="Nagy L.G."/>
            <person name="Martin F.M."/>
        </authorList>
    </citation>
    <scope>NUCLEOTIDE SEQUENCE</scope>
    <source>
        <strain evidence="2">BED1</strain>
    </source>
</reference>
<feature type="compositionally biased region" description="Polar residues" evidence="1">
    <location>
        <begin position="45"/>
        <end position="55"/>
    </location>
</feature>
<dbReference type="AlphaFoldDB" id="A0AAD4BRC4"/>
<feature type="region of interest" description="Disordered" evidence="1">
    <location>
        <begin position="17"/>
        <end position="55"/>
    </location>
</feature>